<feature type="chain" id="PRO_5043809842" evidence="3">
    <location>
        <begin position="27"/>
        <end position="482"/>
    </location>
</feature>
<evidence type="ECO:0000313" key="6">
    <source>
        <dbReference type="Proteomes" id="UP001140206"/>
    </source>
</evidence>
<protein>
    <submittedName>
        <fullName evidence="5">Protein DYAD</fullName>
    </submittedName>
</protein>
<comment type="caution">
    <text evidence="5">The sequence shown here is derived from an EMBL/GenBank/DDBJ whole genome shotgun (WGS) entry which is preliminary data.</text>
</comment>
<dbReference type="PANTHER" id="PTHR46740">
    <property type="entry name" value="PROTEIN DYAD"/>
    <property type="match status" value="1"/>
</dbReference>
<keyword evidence="6" id="KW-1185">Reference proteome</keyword>
<dbReference type="InterPro" id="IPR059080">
    <property type="entry name" value="WHD_PTC1"/>
</dbReference>
<keyword evidence="1" id="KW-0175">Coiled coil</keyword>
<keyword evidence="3" id="KW-0732">Signal</keyword>
<feature type="domain" description="PTC1-like winged helix-turn-helix" evidence="4">
    <location>
        <begin position="134"/>
        <end position="215"/>
    </location>
</feature>
<reference evidence="5" key="1">
    <citation type="submission" date="2022-08" db="EMBL/GenBank/DDBJ databases">
        <authorList>
            <person name="Marques A."/>
        </authorList>
    </citation>
    <scope>NUCLEOTIDE SEQUENCE</scope>
    <source>
        <strain evidence="5">RhyPub2mFocal</strain>
        <tissue evidence="5">Leaves</tissue>
    </source>
</reference>
<accession>A0AAV8FP91</accession>
<evidence type="ECO:0000313" key="5">
    <source>
        <dbReference type="EMBL" id="KAJ4792626.1"/>
    </source>
</evidence>
<feature type="region of interest" description="Disordered" evidence="2">
    <location>
        <begin position="77"/>
        <end position="98"/>
    </location>
</feature>
<dbReference type="Pfam" id="PF25874">
    <property type="entry name" value="WHD_plant_repro"/>
    <property type="match status" value="1"/>
</dbReference>
<dbReference type="GO" id="GO:0051177">
    <property type="term" value="P:meiotic sister chromatid cohesion"/>
    <property type="evidence" value="ECO:0007669"/>
    <property type="project" value="InterPro"/>
</dbReference>
<evidence type="ECO:0000256" key="1">
    <source>
        <dbReference type="SAM" id="Coils"/>
    </source>
</evidence>
<evidence type="ECO:0000256" key="2">
    <source>
        <dbReference type="SAM" id="MobiDB-lite"/>
    </source>
</evidence>
<name>A0AAV8FP91_9POAL</name>
<evidence type="ECO:0000259" key="4">
    <source>
        <dbReference type="Pfam" id="PF25874"/>
    </source>
</evidence>
<evidence type="ECO:0000256" key="3">
    <source>
        <dbReference type="SAM" id="SignalP"/>
    </source>
</evidence>
<dbReference type="Proteomes" id="UP001140206">
    <property type="component" value="Chromosome 2"/>
</dbReference>
<sequence>MKRSPMIVDSFRCIFSILLKVARVVTLPKSNMENKGDDEQESCLDTLRGNGFIKWGIRKNVRFFLREAKEVSIMTSLNEEGESGSKRKEKAKQGMPETQVEEKMVVVKQLRGGKRVRDGSSVSYEMSPKKIACRWSYERVESAKKALQQVVKEMDATWQNPVLRHDLREKARKHIGDTGLLDYLLKHMAGEVFSDGKERLVRRHNTEGAIEYWLEPAELAKIRKDAGVTDAYWNPPAGWKPGDAISHTENCHGSCKKMNLQLKEEIYLLKSEVVELKELMKSHQENHQRLLMQHGKLQEEVTAISIAFLSMKEDLRLLKVEKMKKEQVTSEAGCSGDEHLMQEKEKGERAGCSVRRSAFRPYKHGSSFLWPNMASAGGTSAYSTSPAISLPPQLILLHSPTAPQPSLCPAFFSQPDSHGQIQNFSQAQSQAAIAQSPSRGQLVHRPTARYPPTGMTNSGASGMNLEIRDDVETDLSLASFNY</sequence>
<organism evidence="5 6">
    <name type="scientific">Rhynchospora pubera</name>
    <dbReference type="NCBI Taxonomy" id="906938"/>
    <lineage>
        <taxon>Eukaryota</taxon>
        <taxon>Viridiplantae</taxon>
        <taxon>Streptophyta</taxon>
        <taxon>Embryophyta</taxon>
        <taxon>Tracheophyta</taxon>
        <taxon>Spermatophyta</taxon>
        <taxon>Magnoliopsida</taxon>
        <taxon>Liliopsida</taxon>
        <taxon>Poales</taxon>
        <taxon>Cyperaceae</taxon>
        <taxon>Cyperoideae</taxon>
        <taxon>Rhynchosporeae</taxon>
        <taxon>Rhynchospora</taxon>
    </lineage>
</organism>
<dbReference type="AlphaFoldDB" id="A0AAV8FP91"/>
<dbReference type="GO" id="GO:0007131">
    <property type="term" value="P:reciprocal meiotic recombination"/>
    <property type="evidence" value="ECO:0007669"/>
    <property type="project" value="InterPro"/>
</dbReference>
<gene>
    <name evidence="5" type="ORF">LUZ62_043872</name>
</gene>
<dbReference type="PANTHER" id="PTHR46740:SF2">
    <property type="entry name" value="PROTEIN DYAD"/>
    <property type="match status" value="1"/>
</dbReference>
<proteinExistence type="predicted"/>
<dbReference type="InterPro" id="IPR044221">
    <property type="entry name" value="DYAD/AMEIOTIC1"/>
</dbReference>
<dbReference type="EMBL" id="JAMFTS010000002">
    <property type="protein sequence ID" value="KAJ4792626.1"/>
    <property type="molecule type" value="Genomic_DNA"/>
</dbReference>
<feature type="signal peptide" evidence="3">
    <location>
        <begin position="1"/>
        <end position="26"/>
    </location>
</feature>
<feature type="coiled-coil region" evidence="1">
    <location>
        <begin position="273"/>
        <end position="300"/>
    </location>
</feature>
<feature type="region of interest" description="Disordered" evidence="2">
    <location>
        <begin position="435"/>
        <end position="464"/>
    </location>
</feature>